<evidence type="ECO:0000313" key="2">
    <source>
        <dbReference type="EMBL" id="KAE9383929.1"/>
    </source>
</evidence>
<dbReference type="OrthoDB" id="2420608at2759"/>
<feature type="region of interest" description="Disordered" evidence="1">
    <location>
        <begin position="1"/>
        <end position="20"/>
    </location>
</feature>
<dbReference type="AlphaFoldDB" id="A0A6A4GEC1"/>
<keyword evidence="3" id="KW-1185">Reference proteome</keyword>
<proteinExistence type="predicted"/>
<gene>
    <name evidence="2" type="ORF">BT96DRAFT_706096</name>
</gene>
<evidence type="ECO:0000313" key="3">
    <source>
        <dbReference type="Proteomes" id="UP000799118"/>
    </source>
</evidence>
<dbReference type="InterPro" id="IPR018465">
    <property type="entry name" value="Scm3/HJURP"/>
</dbReference>
<feature type="compositionally biased region" description="Polar residues" evidence="1">
    <location>
        <begin position="9"/>
        <end position="20"/>
    </location>
</feature>
<reference evidence="2" key="1">
    <citation type="journal article" date="2019" name="Environ. Microbiol.">
        <title>Fungal ecological strategies reflected in gene transcription - a case study of two litter decomposers.</title>
        <authorList>
            <person name="Barbi F."/>
            <person name="Kohler A."/>
            <person name="Barry K."/>
            <person name="Baskaran P."/>
            <person name="Daum C."/>
            <person name="Fauchery L."/>
            <person name="Ihrmark K."/>
            <person name="Kuo A."/>
            <person name="LaButti K."/>
            <person name="Lipzen A."/>
            <person name="Morin E."/>
            <person name="Grigoriev I.V."/>
            <person name="Henrissat B."/>
            <person name="Lindahl B."/>
            <person name="Martin F."/>
        </authorList>
    </citation>
    <scope>NUCLEOTIDE SEQUENCE</scope>
    <source>
        <strain evidence="2">JB14</strain>
    </source>
</reference>
<feature type="region of interest" description="Disordered" evidence="1">
    <location>
        <begin position="89"/>
        <end position="108"/>
    </location>
</feature>
<feature type="region of interest" description="Disordered" evidence="1">
    <location>
        <begin position="261"/>
        <end position="314"/>
    </location>
</feature>
<dbReference type="Proteomes" id="UP000799118">
    <property type="component" value="Unassembled WGS sequence"/>
</dbReference>
<dbReference type="Pfam" id="PF10384">
    <property type="entry name" value="Scm3"/>
    <property type="match status" value="1"/>
</dbReference>
<dbReference type="GO" id="GO:0042393">
    <property type="term" value="F:histone binding"/>
    <property type="evidence" value="ECO:0007669"/>
    <property type="project" value="InterPro"/>
</dbReference>
<sequence>MAEHRDNRFSSTSTSVPNLSNLREASTSRLLDIWSSLAERYPLKEDQDDIIDIRSGELVEDRGVVRYLNGAAGTWEFGRFADIEVDMEEEPGEEEEILQSDNELDASPPNRAIRMFDPQNDEQDAADLKAFLEDENRRREAQGYVDESLSEDLPLTDTEASVSSFPSSSSLLSKIPRLDFKKFLRLRWNGQSQTQSLTKLRQDVVDGKGKAPAIIETADSDDACQRSLALTRSSSAQADGEKRTWDSVVLSSLEEEWESVSAVNQSKSKPFGFPMRKGQDDLSDGPPSPPKNKGGRPKKLSTLKGVASRRYSGNLETVRRNRRAALVRNRI</sequence>
<protein>
    <submittedName>
        <fullName evidence="2">Uncharacterized protein</fullName>
    </submittedName>
</protein>
<dbReference type="EMBL" id="ML770282">
    <property type="protein sequence ID" value="KAE9383929.1"/>
    <property type="molecule type" value="Genomic_DNA"/>
</dbReference>
<name>A0A6A4GEC1_9AGAR</name>
<dbReference type="GO" id="GO:0005634">
    <property type="term" value="C:nucleus"/>
    <property type="evidence" value="ECO:0007669"/>
    <property type="project" value="InterPro"/>
</dbReference>
<evidence type="ECO:0000256" key="1">
    <source>
        <dbReference type="SAM" id="MobiDB-lite"/>
    </source>
</evidence>
<organism evidence="2 3">
    <name type="scientific">Gymnopus androsaceus JB14</name>
    <dbReference type="NCBI Taxonomy" id="1447944"/>
    <lineage>
        <taxon>Eukaryota</taxon>
        <taxon>Fungi</taxon>
        <taxon>Dikarya</taxon>
        <taxon>Basidiomycota</taxon>
        <taxon>Agaricomycotina</taxon>
        <taxon>Agaricomycetes</taxon>
        <taxon>Agaricomycetidae</taxon>
        <taxon>Agaricales</taxon>
        <taxon>Marasmiineae</taxon>
        <taxon>Omphalotaceae</taxon>
        <taxon>Gymnopus</taxon>
    </lineage>
</organism>
<feature type="compositionally biased region" description="Acidic residues" evidence="1">
    <location>
        <begin position="89"/>
        <end position="104"/>
    </location>
</feature>
<accession>A0A6A4GEC1</accession>